<protein>
    <submittedName>
        <fullName evidence="1">Uncharacterized protein</fullName>
    </submittedName>
</protein>
<proteinExistence type="predicted"/>
<evidence type="ECO:0000313" key="2">
    <source>
        <dbReference type="Proteomes" id="UP000473648"/>
    </source>
</evidence>
<name>A0A6L5GPS2_9FIRM</name>
<organism evidence="1 2">
    <name type="scientific">Candidatus Pseudoramibacter fermentans</name>
    <dbReference type="NCBI Taxonomy" id="2594427"/>
    <lineage>
        <taxon>Bacteria</taxon>
        <taxon>Bacillati</taxon>
        <taxon>Bacillota</taxon>
        <taxon>Clostridia</taxon>
        <taxon>Eubacteriales</taxon>
        <taxon>Eubacteriaceae</taxon>
        <taxon>Pseudoramibacter</taxon>
    </lineage>
</organism>
<accession>A0A6L5GPS2</accession>
<dbReference type="Proteomes" id="UP000473648">
    <property type="component" value="Unassembled WGS sequence"/>
</dbReference>
<dbReference type="AlphaFoldDB" id="A0A6L5GPS2"/>
<reference evidence="1" key="1">
    <citation type="journal article" date="2020" name="Appl. Environ. Microbiol.">
        <title>Medium-Chain Fatty Acid Synthesis by 'Candidatus Weimeria bifida' gen. nov., sp. nov., and 'Candidatus Pseudoramibacter fermentans' sp. nov.</title>
        <authorList>
            <person name="Scarborough M.J."/>
            <person name="Myers K.S."/>
            <person name="Donohue T.J."/>
            <person name="Noguera D.R."/>
        </authorList>
    </citation>
    <scope>NUCLEOTIDE SEQUENCE</scope>
    <source>
        <strain evidence="1">EUB1.1</strain>
    </source>
</reference>
<gene>
    <name evidence="1" type="ORF">FRC53_00070</name>
</gene>
<comment type="caution">
    <text evidence="1">The sequence shown here is derived from an EMBL/GenBank/DDBJ whole genome shotgun (WGS) entry which is preliminary data.</text>
</comment>
<keyword evidence="2" id="KW-1185">Reference proteome</keyword>
<evidence type="ECO:0000313" key="1">
    <source>
        <dbReference type="EMBL" id="MQM71840.1"/>
    </source>
</evidence>
<sequence length="156" mass="17994">MDELLKILDISETKATQTKFKFNVNEGSSDPEHSAIHFLKTEFPRFVTMTAWRKKGAATNMLDNYKYVVSFAQDPDNKHRYIFGGLFYVEDLPNVKDIIDGIGYRLYLDQSKNIQENIGKLAVITNELVKRSISRTYDSTRELSLSIDHKSDMNFS</sequence>
<dbReference type="EMBL" id="VOGB01000002">
    <property type="protein sequence ID" value="MQM71840.1"/>
    <property type="molecule type" value="Genomic_DNA"/>
</dbReference>